<dbReference type="RefSeq" id="WP_097174017.1">
    <property type="nucleotide sequence ID" value="NZ_OBML01000002.1"/>
</dbReference>
<accession>A0A285RS72</accession>
<dbReference type="InterPro" id="IPR029039">
    <property type="entry name" value="Flavoprotein-like_sf"/>
</dbReference>
<protein>
    <submittedName>
        <fullName evidence="4">NAD(P)H dehydrogenase (Quinone)</fullName>
    </submittedName>
</protein>
<dbReference type="PANTHER" id="PTHR10204:SF34">
    <property type="entry name" value="NAD(P)H DEHYDROGENASE [QUINONE] 1 ISOFORM 1"/>
    <property type="match status" value="1"/>
</dbReference>
<evidence type="ECO:0000259" key="3">
    <source>
        <dbReference type="Pfam" id="PF02525"/>
    </source>
</evidence>
<keyword evidence="5" id="KW-1185">Reference proteome</keyword>
<dbReference type="PANTHER" id="PTHR10204">
    <property type="entry name" value="NAD P H OXIDOREDUCTASE-RELATED"/>
    <property type="match status" value="1"/>
</dbReference>
<dbReference type="GO" id="GO:0003955">
    <property type="term" value="F:NAD(P)H dehydrogenase (quinone) activity"/>
    <property type="evidence" value="ECO:0007669"/>
    <property type="project" value="TreeGrafter"/>
</dbReference>
<dbReference type="SUPFAM" id="SSF52218">
    <property type="entry name" value="Flavoproteins"/>
    <property type="match status" value="1"/>
</dbReference>
<dbReference type="Proteomes" id="UP000219331">
    <property type="component" value="Unassembled WGS sequence"/>
</dbReference>
<reference evidence="4 5" key="1">
    <citation type="submission" date="2017-08" db="EMBL/GenBank/DDBJ databases">
        <authorList>
            <person name="de Groot N.N."/>
        </authorList>
    </citation>
    <scope>NUCLEOTIDE SEQUENCE [LARGE SCALE GENOMIC DNA]</scope>
    <source>
        <strain evidence="4 5">USBA 352</strain>
    </source>
</reference>
<dbReference type="EMBL" id="OBML01000002">
    <property type="protein sequence ID" value="SOB96549.1"/>
    <property type="molecule type" value="Genomic_DNA"/>
</dbReference>
<dbReference type="GO" id="GO:0005829">
    <property type="term" value="C:cytosol"/>
    <property type="evidence" value="ECO:0007669"/>
    <property type="project" value="TreeGrafter"/>
</dbReference>
<evidence type="ECO:0000313" key="4">
    <source>
        <dbReference type="EMBL" id="SOB96549.1"/>
    </source>
</evidence>
<dbReference type="InterPro" id="IPR003680">
    <property type="entry name" value="Flavodoxin_fold"/>
</dbReference>
<proteinExistence type="inferred from homology"/>
<dbReference type="AlphaFoldDB" id="A0A285RS72"/>
<gene>
    <name evidence="4" type="ORF">SAMN05421512_102238</name>
</gene>
<keyword evidence="2" id="KW-0560">Oxidoreductase</keyword>
<dbReference type="InterPro" id="IPR051545">
    <property type="entry name" value="NAD(P)H_dehydrogenase_qn"/>
</dbReference>
<evidence type="ECO:0000313" key="5">
    <source>
        <dbReference type="Proteomes" id="UP000219331"/>
    </source>
</evidence>
<feature type="domain" description="Flavodoxin-like fold" evidence="3">
    <location>
        <begin position="1"/>
        <end position="193"/>
    </location>
</feature>
<comment type="similarity">
    <text evidence="1">Belongs to the NAD(P)H dehydrogenase (quinone) family.</text>
</comment>
<organism evidence="4 5">
    <name type="scientific">Stappia indica</name>
    <dbReference type="NCBI Taxonomy" id="538381"/>
    <lineage>
        <taxon>Bacteria</taxon>
        <taxon>Pseudomonadati</taxon>
        <taxon>Pseudomonadota</taxon>
        <taxon>Alphaproteobacteria</taxon>
        <taxon>Hyphomicrobiales</taxon>
        <taxon>Stappiaceae</taxon>
        <taxon>Stappia</taxon>
    </lineage>
</organism>
<dbReference type="Gene3D" id="3.40.50.360">
    <property type="match status" value="1"/>
</dbReference>
<sequence>MHVRIIQAHPDPGSFNGALSRAATQALSRDGHTVSLQDLYASGFDPVEKGAHYTNRQDKVAFVPLAEQRHAWQSGSVPADVLTEIAELERADLLVLQFPLWWHGPPAMLKGWFDRVFLSGGLYTSRVRYDAGYFRGRRALLSVTTGAPESAFGPGARGGDFATMLWPLHYSLHYLGFTVLPPFAACGVQGHGYSYEAEDTQKTRLRSVLAAWGAHVASAETLPALPFPGWQDWDAAGQPLRTEHAARG</sequence>
<evidence type="ECO:0000256" key="1">
    <source>
        <dbReference type="ARBA" id="ARBA00006252"/>
    </source>
</evidence>
<evidence type="ECO:0000256" key="2">
    <source>
        <dbReference type="ARBA" id="ARBA00023002"/>
    </source>
</evidence>
<name>A0A285RS72_9HYPH</name>
<dbReference type="OrthoDB" id="9798454at2"/>
<dbReference type="Pfam" id="PF02525">
    <property type="entry name" value="Flavodoxin_2"/>
    <property type="match status" value="1"/>
</dbReference>